<evidence type="ECO:0000313" key="6">
    <source>
        <dbReference type="EMBL" id="MBY06640.1"/>
    </source>
</evidence>
<dbReference type="GO" id="GO:0071944">
    <property type="term" value="C:cell periphery"/>
    <property type="evidence" value="ECO:0007669"/>
    <property type="project" value="TreeGrafter"/>
</dbReference>
<feature type="compositionally biased region" description="Acidic residues" evidence="4">
    <location>
        <begin position="75"/>
        <end position="85"/>
    </location>
</feature>
<organism evidence="6">
    <name type="scientific">Ornithodoros turicata</name>
    <dbReference type="NCBI Taxonomy" id="34597"/>
    <lineage>
        <taxon>Eukaryota</taxon>
        <taxon>Metazoa</taxon>
        <taxon>Ecdysozoa</taxon>
        <taxon>Arthropoda</taxon>
        <taxon>Chelicerata</taxon>
        <taxon>Arachnida</taxon>
        <taxon>Acari</taxon>
        <taxon>Parasitiformes</taxon>
        <taxon>Ixodida</taxon>
        <taxon>Ixodoidea</taxon>
        <taxon>Argasidae</taxon>
        <taxon>Ornithodorinae</taxon>
        <taxon>Ornithodoros</taxon>
    </lineage>
</organism>
<evidence type="ECO:0000256" key="5">
    <source>
        <dbReference type="SAM" id="Phobius"/>
    </source>
</evidence>
<dbReference type="GO" id="GO:0004100">
    <property type="term" value="F:chitin synthase activity"/>
    <property type="evidence" value="ECO:0007669"/>
    <property type="project" value="InterPro"/>
</dbReference>
<name>A0A2R5LAW3_9ACAR</name>
<sequence>MFCSNQANKEDKYHLVRISDQLDTLGKRIAGMERMLENAGHGGNSLAHQPFRRRSGGRSSRQSDAGGGLSVLNEDAVEENDDEYGSETGSLSEQLEPRQERDDLINPYWIEDKELKRGEVEYLPGAEIQFWKDLVEKYLYPIDENKQEQARIASNLKELRNRVVFAFFMLNALFILIVFLLQLNKKQLHVNWPLGVKTNITFVPDTSQVIIDKEYLQLEPIGLIFVIFFAVIMIIQFTGMLFHRFETLSHILASVELSCCNQKVDDVSDDAFIDRNAIQIARQLQRLKGIDDDEPSDEYMGPERLERRKTIQNLEKRRHQRARTGTLDVAFRKRFMNINAVDAEGTPVLSGLRRFSRSRDTLRALEVRRNTVLANHSRMQTLGARNEYSGVGGGRRRANNIPADRVFANADSGAYSNGGYETAATPEEDGLRLHAYGDRRSIASYDDRQSHM</sequence>
<dbReference type="InterPro" id="IPR004835">
    <property type="entry name" value="Chitin_synth"/>
</dbReference>
<dbReference type="PANTHER" id="PTHR22914">
    <property type="entry name" value="CHITIN SYNTHASE"/>
    <property type="match status" value="1"/>
</dbReference>
<dbReference type="PANTHER" id="PTHR22914:SF42">
    <property type="entry name" value="CHITIN SYNTHASE"/>
    <property type="match status" value="1"/>
</dbReference>
<feature type="transmembrane region" description="Helical" evidence="5">
    <location>
        <begin position="163"/>
        <end position="183"/>
    </location>
</feature>
<evidence type="ECO:0000256" key="2">
    <source>
        <dbReference type="ARBA" id="ARBA00022692"/>
    </source>
</evidence>
<dbReference type="GO" id="GO:0006031">
    <property type="term" value="P:chitin biosynthetic process"/>
    <property type="evidence" value="ECO:0007669"/>
    <property type="project" value="TreeGrafter"/>
</dbReference>
<comment type="subcellular location">
    <subcellularLocation>
        <location evidence="1">Membrane</location>
        <topology evidence="1">Multi-pass membrane protein</topology>
    </subcellularLocation>
</comment>
<accession>A0A2R5LAW3</accession>
<reference evidence="6" key="1">
    <citation type="submission" date="2018-03" db="EMBL/GenBank/DDBJ databases">
        <title>The relapsing fever spirochete Borrelia turicatae persists in the highly oxidative environment of its soft-bodied tick vector.</title>
        <authorList>
            <person name="Bourret T.J."/>
            <person name="Boyle W.K."/>
            <person name="Valenzuela J.G."/>
            <person name="Oliveira F."/>
            <person name="Lopez J.E."/>
        </authorList>
    </citation>
    <scope>NUCLEOTIDE SEQUENCE</scope>
    <source>
        <strain evidence="6">Kansas strain/isolate</strain>
        <tissue evidence="6">Salivary glands</tissue>
    </source>
</reference>
<dbReference type="GO" id="GO:0016020">
    <property type="term" value="C:membrane"/>
    <property type="evidence" value="ECO:0007669"/>
    <property type="project" value="UniProtKB-SubCell"/>
</dbReference>
<keyword evidence="3 5" id="KW-0472">Membrane</keyword>
<evidence type="ECO:0000256" key="4">
    <source>
        <dbReference type="SAM" id="MobiDB-lite"/>
    </source>
</evidence>
<evidence type="ECO:0000256" key="3">
    <source>
        <dbReference type="ARBA" id="ARBA00023136"/>
    </source>
</evidence>
<feature type="transmembrane region" description="Helical" evidence="5">
    <location>
        <begin position="221"/>
        <end position="242"/>
    </location>
</feature>
<protein>
    <submittedName>
        <fullName evidence="6">Putative conserved plasma membrane protein</fullName>
    </submittedName>
</protein>
<proteinExistence type="predicted"/>
<evidence type="ECO:0000256" key="1">
    <source>
        <dbReference type="ARBA" id="ARBA00004141"/>
    </source>
</evidence>
<dbReference type="EMBL" id="GGLE01002514">
    <property type="protein sequence ID" value="MBY06640.1"/>
    <property type="molecule type" value="Transcribed_RNA"/>
</dbReference>
<dbReference type="AlphaFoldDB" id="A0A2R5LAW3"/>
<feature type="region of interest" description="Disordered" evidence="4">
    <location>
        <begin position="39"/>
        <end position="98"/>
    </location>
</feature>
<keyword evidence="5" id="KW-1133">Transmembrane helix</keyword>
<keyword evidence="2 5" id="KW-0812">Transmembrane</keyword>